<feature type="domain" description="Amidohydrolase 3" evidence="1">
    <location>
        <begin position="239"/>
        <end position="583"/>
    </location>
</feature>
<dbReference type="Gene3D" id="3.10.310.70">
    <property type="match status" value="1"/>
</dbReference>
<dbReference type="InterPro" id="IPR011059">
    <property type="entry name" value="Metal-dep_hydrolase_composite"/>
</dbReference>
<proteinExistence type="predicted"/>
<protein>
    <recommendedName>
        <fullName evidence="1">Amidohydrolase 3 domain-containing protein</fullName>
    </recommendedName>
</protein>
<dbReference type="SUPFAM" id="SSF51556">
    <property type="entry name" value="Metallo-dependent hydrolases"/>
    <property type="match status" value="1"/>
</dbReference>
<dbReference type="GO" id="GO:0016810">
    <property type="term" value="F:hydrolase activity, acting on carbon-nitrogen (but not peptide) bonds"/>
    <property type="evidence" value="ECO:0007669"/>
    <property type="project" value="InterPro"/>
</dbReference>
<organism evidence="2 3">
    <name type="scientific">Rhododendron griersonianum</name>
    <dbReference type="NCBI Taxonomy" id="479676"/>
    <lineage>
        <taxon>Eukaryota</taxon>
        <taxon>Viridiplantae</taxon>
        <taxon>Streptophyta</taxon>
        <taxon>Embryophyta</taxon>
        <taxon>Tracheophyta</taxon>
        <taxon>Spermatophyta</taxon>
        <taxon>Magnoliopsida</taxon>
        <taxon>eudicotyledons</taxon>
        <taxon>Gunneridae</taxon>
        <taxon>Pentapetalae</taxon>
        <taxon>asterids</taxon>
        <taxon>Ericales</taxon>
        <taxon>Ericaceae</taxon>
        <taxon>Ericoideae</taxon>
        <taxon>Rhodoreae</taxon>
        <taxon>Rhododendron</taxon>
    </lineage>
</organism>
<dbReference type="Gene3D" id="3.20.20.140">
    <property type="entry name" value="Metal-dependent hydrolases"/>
    <property type="match status" value="3"/>
</dbReference>
<dbReference type="CDD" id="cd01300">
    <property type="entry name" value="YtcJ_like"/>
    <property type="match status" value="1"/>
</dbReference>
<comment type="caution">
    <text evidence="2">The sequence shown here is derived from an EMBL/GenBank/DDBJ whole genome shotgun (WGS) entry which is preliminary data.</text>
</comment>
<dbReference type="PANTHER" id="PTHR22642:SF2">
    <property type="entry name" value="PROTEIN LONG AFTER FAR-RED 3"/>
    <property type="match status" value="1"/>
</dbReference>
<dbReference type="Gene3D" id="2.30.40.10">
    <property type="entry name" value="Urease, subunit C, domain 1"/>
    <property type="match status" value="1"/>
</dbReference>
<dbReference type="InterPro" id="IPR032466">
    <property type="entry name" value="Metal_Hydrolase"/>
</dbReference>
<reference evidence="2" key="1">
    <citation type="submission" date="2020-08" db="EMBL/GenBank/DDBJ databases">
        <title>Plant Genome Project.</title>
        <authorList>
            <person name="Zhang R.-G."/>
        </authorList>
    </citation>
    <scope>NUCLEOTIDE SEQUENCE</scope>
    <source>
        <strain evidence="2">WSP0</strain>
        <tissue evidence="2">Leaf</tissue>
    </source>
</reference>
<gene>
    <name evidence="2" type="ORF">RHGRI_001120</name>
</gene>
<keyword evidence="3" id="KW-1185">Reference proteome</keyword>
<name>A0AAV6LMN1_9ERIC</name>
<evidence type="ECO:0000313" key="2">
    <source>
        <dbReference type="EMBL" id="KAG5565122.1"/>
    </source>
</evidence>
<dbReference type="AlphaFoldDB" id="A0AAV6LMN1"/>
<accession>A0AAV6LMN1</accession>
<dbReference type="PANTHER" id="PTHR22642">
    <property type="entry name" value="IMIDAZOLONEPROPIONASE"/>
    <property type="match status" value="1"/>
</dbReference>
<dbReference type="SUPFAM" id="SSF51338">
    <property type="entry name" value="Composite domain of metallo-dependent hydrolases"/>
    <property type="match status" value="1"/>
</dbReference>
<dbReference type="InterPro" id="IPR013108">
    <property type="entry name" value="Amidohydro_3"/>
</dbReference>
<evidence type="ECO:0000313" key="3">
    <source>
        <dbReference type="Proteomes" id="UP000823749"/>
    </source>
</evidence>
<dbReference type="Pfam" id="PF07969">
    <property type="entry name" value="Amidohydro_3"/>
    <property type="match status" value="2"/>
</dbReference>
<dbReference type="Proteomes" id="UP000823749">
    <property type="component" value="Chromosome 1"/>
</dbReference>
<evidence type="ECO:0000259" key="1">
    <source>
        <dbReference type="Pfam" id="PF07969"/>
    </source>
</evidence>
<sequence length="783" mass="85142">MTSLPTGVASLASGGGVMKFVKASGPHSLMAALSYTAAASSAVSSPPAPTTTFILLRFAPSASPVPAAFFLPLGTVLKPLLLQAVSMQTSLTHFFTCWRPKSTSSSSLDESVASGSVTDIHTTLVTDRDTTDEEDVLFGRQCVKKCVNEVRIETACNKSGFSTVPNGRKKATGTGEVLGANRRGMKVVVGARGSEEAAVVYDNAAIKLCGLDALTNFVTPPANDATPVGSDDLVGHGTEVMNLEGKAVVPGFIDSHVHLLLGGLQVPLVLISNRKQMVRVELRGVNNKDEFIRIIKDAVRRLHRKSNKDGILTWHWAYVFLTDGMKAVVAAIDFNSKSEDETEDLKHGSWLLGGGWNNDLWGGEFPMASWIDDVTPHNPAWLSRMDGHMGLANSMALKIAAITNNTGDPEGGGVVRTTDGEPTGLLIDSAMKLVLSCIPEVSIDERREALVRASNHALMRGVTTVVDFGRYFPGTSAEHPWEDFSEVYRWADISGQMKIRVCLFFPLNTWSRLQGLIHEKGRKLSQWLYLGGVKAFADGSLGSNSALFYEPYVDDPQNFGLQVTDMESLFNMTMESDKYGLQVLHLLLYKPLHIYLCNHVLLWSLTLTWMCQVAIHAIGDRANDLILDMYKSVVAKNGMRDRRFRPDHLPGDADSAIRKLGAERAQRGSYLFRSLLAGNLSFGSDWPVVEINPLSSIKTAMKRIPPGWENAWIPSECISLSDALNAYTISAARACFLDEEVGSLSPGKFADFVVLSTESWDELMAEGSASVKASYVGGVQAYP</sequence>
<feature type="domain" description="Amidohydrolase 3" evidence="1">
    <location>
        <begin position="611"/>
        <end position="761"/>
    </location>
</feature>
<dbReference type="EMBL" id="JACTNZ010000001">
    <property type="protein sequence ID" value="KAG5565122.1"/>
    <property type="molecule type" value="Genomic_DNA"/>
</dbReference>
<dbReference type="InterPro" id="IPR033932">
    <property type="entry name" value="YtcJ-like"/>
</dbReference>